<reference evidence="1 2" key="1">
    <citation type="submission" date="2021-12" db="EMBL/GenBank/DDBJ databases">
        <title>Genome seq of p7.</title>
        <authorList>
            <person name="Seo T."/>
        </authorList>
    </citation>
    <scope>NUCLEOTIDE SEQUENCE [LARGE SCALE GENOMIC DNA]</scope>
    <source>
        <strain evidence="1 2">P7</strain>
    </source>
</reference>
<name>A0ABS8XB20_9BURK</name>
<evidence type="ECO:0000313" key="2">
    <source>
        <dbReference type="Proteomes" id="UP001201463"/>
    </source>
</evidence>
<dbReference type="RefSeq" id="WP_233388906.1">
    <property type="nucleotide sequence ID" value="NZ_JAJTWT010000001.1"/>
</dbReference>
<dbReference type="InterPro" id="IPR015867">
    <property type="entry name" value="N-reg_PII/ATP_PRibTrfase_C"/>
</dbReference>
<proteinExistence type="predicted"/>
<accession>A0ABS8XB20</accession>
<dbReference type="EMBL" id="JAJTWT010000001">
    <property type="protein sequence ID" value="MCE4536011.1"/>
    <property type="molecule type" value="Genomic_DNA"/>
</dbReference>
<gene>
    <name evidence="1" type="ORF">LXT12_01890</name>
</gene>
<keyword evidence="2" id="KW-1185">Reference proteome</keyword>
<sequence>MSDCCLHLLCPLAVEERVVDLLLALGESGVFTSAPTHAHGFAHGRLNAAEQVSGRSRASLIHLVLPAREVDGLLAELSRELPHSGVRYWVTEVQRQGELA</sequence>
<dbReference type="Proteomes" id="UP001201463">
    <property type="component" value="Unassembled WGS sequence"/>
</dbReference>
<dbReference type="Pfam" id="PF11582">
    <property type="entry name" value="DUF3240"/>
    <property type="match status" value="1"/>
</dbReference>
<comment type="caution">
    <text evidence="1">The sequence shown here is derived from an EMBL/GenBank/DDBJ whole genome shotgun (WGS) entry which is preliminary data.</text>
</comment>
<evidence type="ECO:0000313" key="1">
    <source>
        <dbReference type="EMBL" id="MCE4536011.1"/>
    </source>
</evidence>
<dbReference type="InterPro" id="IPR021634">
    <property type="entry name" value="DUF3240"/>
</dbReference>
<protein>
    <submittedName>
        <fullName evidence="1">DUF3240 family protein</fullName>
    </submittedName>
</protein>
<dbReference type="Gene3D" id="3.30.70.120">
    <property type="match status" value="1"/>
</dbReference>
<organism evidence="1 2">
    <name type="scientific">Pelomonas caseinilytica</name>
    <dbReference type="NCBI Taxonomy" id="2906763"/>
    <lineage>
        <taxon>Bacteria</taxon>
        <taxon>Pseudomonadati</taxon>
        <taxon>Pseudomonadota</taxon>
        <taxon>Betaproteobacteria</taxon>
        <taxon>Burkholderiales</taxon>
        <taxon>Sphaerotilaceae</taxon>
        <taxon>Roseateles</taxon>
    </lineage>
</organism>